<reference evidence="11 12" key="1">
    <citation type="submission" date="2021-10" db="EMBL/GenBank/DDBJ databases">
        <title>Anaerobic single-cell dispensing facilitates the cultivation of human gut bacteria.</title>
        <authorList>
            <person name="Afrizal A."/>
        </authorList>
    </citation>
    <scope>NUCLEOTIDE SEQUENCE [LARGE SCALE GENOMIC DNA]</scope>
    <source>
        <strain evidence="11 12">CLA-AA-H246</strain>
    </source>
</reference>
<dbReference type="SUPFAM" id="SSF52218">
    <property type="entry name" value="Flavoproteins"/>
    <property type="match status" value="1"/>
</dbReference>
<dbReference type="CDD" id="cd00350">
    <property type="entry name" value="rubredoxin_like"/>
    <property type="match status" value="1"/>
</dbReference>
<dbReference type="CDD" id="cd07709">
    <property type="entry name" value="flavodiiron_proteins_MBL-fold"/>
    <property type="match status" value="1"/>
</dbReference>
<evidence type="ECO:0000313" key="11">
    <source>
        <dbReference type="EMBL" id="MCC2148942.1"/>
    </source>
</evidence>
<dbReference type="InterPro" id="IPR051285">
    <property type="entry name" value="NADH_oxidoreductase_modular"/>
</dbReference>
<comment type="caution">
    <text evidence="11">The sequence shown here is derived from an EMBL/GenBank/DDBJ whole genome shotgun (WGS) entry which is preliminary data.</text>
</comment>
<keyword evidence="5" id="KW-0285">Flavoprotein</keyword>
<dbReference type="InterPro" id="IPR041575">
    <property type="entry name" value="Rubredoxin_C"/>
</dbReference>
<dbReference type="InterPro" id="IPR036866">
    <property type="entry name" value="RibonucZ/Hydroxyglut_hydro"/>
</dbReference>
<keyword evidence="7" id="KW-0249">Electron transport</keyword>
<comment type="similarity">
    <text evidence="3">In the N-terminal section; belongs to the zinc metallo-hydrolase group 3 family.</text>
</comment>
<evidence type="ECO:0000256" key="6">
    <source>
        <dbReference type="ARBA" id="ARBA00022827"/>
    </source>
</evidence>
<accession>A0ABS8EV46</accession>
<dbReference type="Gene3D" id="3.50.50.60">
    <property type="entry name" value="FAD/NAD(P)-binding domain"/>
    <property type="match status" value="2"/>
</dbReference>
<dbReference type="Gene3D" id="2.20.28.10">
    <property type="match status" value="1"/>
</dbReference>
<dbReference type="PANTHER" id="PTHR32145:SF11">
    <property type="entry name" value="DIFLAVIN FLAVOPROTEIN A 2-RELATED"/>
    <property type="match status" value="1"/>
</dbReference>
<organism evidence="11 12">
    <name type="scientific">Hominisplanchenecus faecis</name>
    <dbReference type="NCBI Taxonomy" id="2885351"/>
    <lineage>
        <taxon>Bacteria</taxon>
        <taxon>Bacillati</taxon>
        <taxon>Bacillota</taxon>
        <taxon>Clostridia</taxon>
        <taxon>Lachnospirales</taxon>
        <taxon>Lachnospiraceae</taxon>
        <taxon>Hominisplanchenecus</taxon>
    </lineage>
</organism>
<evidence type="ECO:0000259" key="9">
    <source>
        <dbReference type="PROSITE" id="PS50902"/>
    </source>
</evidence>
<feature type="domain" description="Flavodoxin-like" evidence="9">
    <location>
        <begin position="255"/>
        <end position="393"/>
    </location>
</feature>
<dbReference type="PRINTS" id="PR00368">
    <property type="entry name" value="FADPNR"/>
</dbReference>
<comment type="cofactor">
    <cofactor evidence="2">
        <name>FAD</name>
        <dbReference type="ChEBI" id="CHEBI:57692"/>
    </cofactor>
</comment>
<dbReference type="Gene3D" id="3.40.50.360">
    <property type="match status" value="1"/>
</dbReference>
<dbReference type="SUPFAM" id="SSF51905">
    <property type="entry name" value="FAD/NAD(P)-binding domain"/>
    <property type="match status" value="2"/>
</dbReference>
<dbReference type="Pfam" id="PF18267">
    <property type="entry name" value="Rubredoxin_C"/>
    <property type="match status" value="1"/>
</dbReference>
<dbReference type="InterPro" id="IPR045761">
    <property type="entry name" value="ODP_dom"/>
</dbReference>
<evidence type="ECO:0000259" key="10">
    <source>
        <dbReference type="PROSITE" id="PS50903"/>
    </source>
</evidence>
<dbReference type="SMART" id="SM00849">
    <property type="entry name" value="Lactamase_B"/>
    <property type="match status" value="1"/>
</dbReference>
<keyword evidence="8" id="KW-0408">Iron</keyword>
<gene>
    <name evidence="11" type="ORF">LKD42_06695</name>
</gene>
<dbReference type="PRINTS" id="PR00411">
    <property type="entry name" value="PNDRDTASEI"/>
</dbReference>
<sequence>MKTLKLRDDFYWAGIVDDTLRVFDIIMYTEFGTTYNSYVLKSGGKVVLFETVKEAFFEEWMAKLGEVIDVTKIDYLVVNHTEPDHAGSVQRLLKLSPQLKIISTACAAGFLKEIVNGEFCNLIVHDNETMKIGDKTLRFLLVPNLHWPDTMYTFIEEEQVLVTCDSFGSHYGFQDVLVSKVTDREGYMRATKYYFDCIIGPFKPFMLKALERVRELDVSMICPGHGPVLDSGIDFIEETYERWCTVVNPNKKKTVVIPYVSAYGYTKQIAEKIEEGIKASGDIDVRSYDMVTADQAKVLEEIGFADGILFGTPTIVGEALKPIWDLTTSIFAGTHGGKLASAFGSYGWSGEGVPHIMERLKQLRMNTVDGLRIRFRPGDTELVEAFEYGYHFGSLLQDKKAEKTTKGSRKLVKCLVCGEIFDSSLEVCPVCGVGRENFVPVEEKETTYRKDGDEFYVILGNGTAGLNAAKAVRERDKTSSILMISEEKYPTYNRPMLTKALNAGLEISQIQVEPESWYEENQVYQILGKKIISVDKTEKEVTLEDGMRLKYTKLIYALGAKSFVPPIPGSEKEQVAVIRTLEDAEKIGQMIPKNGQTVVIGGGVLGLEAAWELKKAGCQVTVLEAAPVLMGRQLDEGAAAMLGSIAESVGIKVRTGVKIDRIEGQERVTAVRLADGEEIAANLVLISCGVRANTELAEQMGLKVNRAVAVNEKMQTSEKDIYACGDCVEFEGENAALWAEASEQGKVAGANAAGECVEYQKVQMPLSFNGMNTSLYAIGDNGRNKNLLYKTLEICDRSKKQYEKLYFLNGKLCGVILIGNVSKMAKLTKLMERKATFAEVILDKETESY</sequence>
<keyword evidence="6" id="KW-0274">FAD</keyword>
<dbReference type="Gene3D" id="3.30.390.30">
    <property type="match status" value="1"/>
</dbReference>
<dbReference type="InterPro" id="IPR001279">
    <property type="entry name" value="Metallo-B-lactamas"/>
</dbReference>
<dbReference type="InterPro" id="IPR016156">
    <property type="entry name" value="FAD/NAD-linked_Rdtase_dimer_sf"/>
</dbReference>
<dbReference type="SUPFAM" id="SSF57802">
    <property type="entry name" value="Rubredoxin-like"/>
    <property type="match status" value="1"/>
</dbReference>
<evidence type="ECO:0000256" key="4">
    <source>
        <dbReference type="ARBA" id="ARBA00022448"/>
    </source>
</evidence>
<keyword evidence="12" id="KW-1185">Reference proteome</keyword>
<keyword evidence="4" id="KW-0813">Transport</keyword>
<dbReference type="Gene3D" id="3.60.15.10">
    <property type="entry name" value="Ribonuclease Z/Hydroxyacylglutathione hydrolase-like"/>
    <property type="match status" value="1"/>
</dbReference>
<evidence type="ECO:0000256" key="5">
    <source>
        <dbReference type="ARBA" id="ARBA00022630"/>
    </source>
</evidence>
<evidence type="ECO:0000313" key="12">
    <source>
        <dbReference type="Proteomes" id="UP001299235"/>
    </source>
</evidence>
<dbReference type="Proteomes" id="UP001299235">
    <property type="component" value="Unassembled WGS sequence"/>
</dbReference>
<dbReference type="Pfam" id="PF19583">
    <property type="entry name" value="ODP"/>
    <property type="match status" value="1"/>
</dbReference>
<evidence type="ECO:0000256" key="3">
    <source>
        <dbReference type="ARBA" id="ARBA00007121"/>
    </source>
</evidence>
<evidence type="ECO:0000256" key="7">
    <source>
        <dbReference type="ARBA" id="ARBA00022982"/>
    </source>
</evidence>
<evidence type="ECO:0000256" key="1">
    <source>
        <dbReference type="ARBA" id="ARBA00001962"/>
    </source>
</evidence>
<dbReference type="SUPFAM" id="SSF56281">
    <property type="entry name" value="Metallo-hydrolase/oxidoreductase"/>
    <property type="match status" value="1"/>
</dbReference>
<comment type="cofactor">
    <cofactor evidence="1">
        <name>Fe cation</name>
        <dbReference type="ChEBI" id="CHEBI:24875"/>
    </cofactor>
</comment>
<dbReference type="InterPro" id="IPR008254">
    <property type="entry name" value="Flavodoxin/NO_synth"/>
</dbReference>
<dbReference type="PROSITE" id="PS50903">
    <property type="entry name" value="RUBREDOXIN_LIKE"/>
    <property type="match status" value="1"/>
</dbReference>
<dbReference type="EMBL" id="JAJEQE010000017">
    <property type="protein sequence ID" value="MCC2148942.1"/>
    <property type="molecule type" value="Genomic_DNA"/>
</dbReference>
<proteinExistence type="inferred from homology"/>
<dbReference type="InterPro" id="IPR023753">
    <property type="entry name" value="FAD/NAD-binding_dom"/>
</dbReference>
<feature type="domain" description="Rubredoxin-like" evidence="10">
    <location>
        <begin position="409"/>
        <end position="441"/>
    </location>
</feature>
<evidence type="ECO:0000256" key="8">
    <source>
        <dbReference type="ARBA" id="ARBA00023004"/>
    </source>
</evidence>
<dbReference type="PANTHER" id="PTHR32145">
    <property type="entry name" value="DIFLAVIN FLAVOPROTEIN A 2-RELATED"/>
    <property type="match status" value="1"/>
</dbReference>
<name>A0ABS8EV46_9FIRM</name>
<dbReference type="InterPro" id="IPR024934">
    <property type="entry name" value="Rubredoxin-like_dom"/>
</dbReference>
<dbReference type="PROSITE" id="PS50902">
    <property type="entry name" value="FLAVODOXIN_LIKE"/>
    <property type="match status" value="1"/>
</dbReference>
<dbReference type="Pfam" id="PF00258">
    <property type="entry name" value="Flavodoxin_1"/>
    <property type="match status" value="1"/>
</dbReference>
<dbReference type="Pfam" id="PF07992">
    <property type="entry name" value="Pyr_redox_2"/>
    <property type="match status" value="1"/>
</dbReference>
<protein>
    <submittedName>
        <fullName evidence="11">FAD-dependent oxidoreductase</fullName>
    </submittedName>
</protein>
<dbReference type="RefSeq" id="WP_248835205.1">
    <property type="nucleotide sequence ID" value="NZ_JAJEQE010000017.1"/>
</dbReference>
<dbReference type="InterPro" id="IPR029039">
    <property type="entry name" value="Flavoprotein-like_sf"/>
</dbReference>
<dbReference type="InterPro" id="IPR036188">
    <property type="entry name" value="FAD/NAD-bd_sf"/>
</dbReference>
<evidence type="ECO:0000256" key="2">
    <source>
        <dbReference type="ARBA" id="ARBA00001974"/>
    </source>
</evidence>